<organism evidence="2 3">
    <name type="scientific">Nocardioides yefusunii</name>
    <dbReference type="NCBI Taxonomy" id="2500546"/>
    <lineage>
        <taxon>Bacteria</taxon>
        <taxon>Bacillati</taxon>
        <taxon>Actinomycetota</taxon>
        <taxon>Actinomycetes</taxon>
        <taxon>Propionibacteriales</taxon>
        <taxon>Nocardioidaceae</taxon>
        <taxon>Nocardioides</taxon>
    </lineage>
</organism>
<protein>
    <recommendedName>
        <fullName evidence="4">SPOR domain-containing protein</fullName>
    </recommendedName>
</protein>
<dbReference type="EMBL" id="JBHSQI010000001">
    <property type="protein sequence ID" value="MFC6152131.1"/>
    <property type="molecule type" value="Genomic_DNA"/>
</dbReference>
<gene>
    <name evidence="2" type="ORF">ACFPWU_00415</name>
</gene>
<feature type="compositionally biased region" description="Basic and acidic residues" evidence="1">
    <location>
        <begin position="70"/>
        <end position="83"/>
    </location>
</feature>
<proteinExistence type="predicted"/>
<evidence type="ECO:0000313" key="3">
    <source>
        <dbReference type="Proteomes" id="UP001596098"/>
    </source>
</evidence>
<name>A0ABW1QUG4_9ACTN</name>
<reference evidence="3" key="1">
    <citation type="journal article" date="2019" name="Int. J. Syst. Evol. Microbiol.">
        <title>The Global Catalogue of Microorganisms (GCM) 10K type strain sequencing project: providing services to taxonomists for standard genome sequencing and annotation.</title>
        <authorList>
            <consortium name="The Broad Institute Genomics Platform"/>
            <consortium name="The Broad Institute Genome Sequencing Center for Infectious Disease"/>
            <person name="Wu L."/>
            <person name="Ma J."/>
        </authorList>
    </citation>
    <scope>NUCLEOTIDE SEQUENCE [LARGE SCALE GENOMIC DNA]</scope>
    <source>
        <strain evidence="3">DFY28</strain>
    </source>
</reference>
<dbReference type="RefSeq" id="WP_128220172.1">
    <property type="nucleotide sequence ID" value="NZ_CP034929.1"/>
</dbReference>
<feature type="region of interest" description="Disordered" evidence="1">
    <location>
        <begin position="50"/>
        <end position="83"/>
    </location>
</feature>
<dbReference type="Proteomes" id="UP001596098">
    <property type="component" value="Unassembled WGS sequence"/>
</dbReference>
<evidence type="ECO:0000256" key="1">
    <source>
        <dbReference type="SAM" id="MobiDB-lite"/>
    </source>
</evidence>
<keyword evidence="3" id="KW-1185">Reference proteome</keyword>
<evidence type="ECO:0000313" key="2">
    <source>
        <dbReference type="EMBL" id="MFC6152131.1"/>
    </source>
</evidence>
<accession>A0ABW1QUG4</accession>
<sequence>MGIFTRKQEFWWCFKHEAVEPRNGCKNADRFGPYASEAEAARALEIVAERNDEWANDPNWNDDAPGDDGAEQRGNDEGPDTAR</sequence>
<comment type="caution">
    <text evidence="2">The sequence shown here is derived from an EMBL/GenBank/DDBJ whole genome shotgun (WGS) entry which is preliminary data.</text>
</comment>
<evidence type="ECO:0008006" key="4">
    <source>
        <dbReference type="Google" id="ProtNLM"/>
    </source>
</evidence>